<dbReference type="RefSeq" id="WP_064301570.1">
    <property type="nucleotide sequence ID" value="NZ_LUCV01000005.1"/>
</dbReference>
<organism evidence="1 2">
    <name type="scientific">Pseudomonas putida</name>
    <name type="common">Arthrobacter siderocapsulatus</name>
    <dbReference type="NCBI Taxonomy" id="303"/>
    <lineage>
        <taxon>Bacteria</taxon>
        <taxon>Pseudomonadati</taxon>
        <taxon>Pseudomonadota</taxon>
        <taxon>Gammaproteobacteria</taxon>
        <taxon>Pseudomonadales</taxon>
        <taxon>Pseudomonadaceae</taxon>
        <taxon>Pseudomonas</taxon>
    </lineage>
</organism>
<reference evidence="1 2" key="1">
    <citation type="submission" date="2016-03" db="EMBL/GenBank/DDBJ databases">
        <title>Draft Genome Assembly of Pseudomonas putida strain CBF10-2.</title>
        <authorList>
            <person name="Iyer R.S."/>
            <person name="Damania A."/>
        </authorList>
    </citation>
    <scope>NUCLEOTIDE SEQUENCE [LARGE SCALE GENOMIC DNA]</scope>
    <source>
        <strain evidence="1 2">CBF10-2</strain>
    </source>
</reference>
<evidence type="ECO:0000313" key="1">
    <source>
        <dbReference type="EMBL" id="OAI94612.1"/>
    </source>
</evidence>
<name>A0A177SUD3_PSEPU</name>
<evidence type="ECO:0000313" key="2">
    <source>
        <dbReference type="Proteomes" id="UP000077752"/>
    </source>
</evidence>
<proteinExistence type="predicted"/>
<dbReference type="Proteomes" id="UP000077752">
    <property type="component" value="Unassembled WGS sequence"/>
</dbReference>
<sequence>MTQDTNQPLDLSSAAVVESSLLAFGAGMTAQNRQDVKNSYLFASLVANKRHNQLTLSEAWFDYFLEAMTDCGWAVARRTHEKASDTAQSLKLANVAVQAVQVAASSLLSGGPLVQALGAFAEKAIGGLNKNEEALTLFKRSLYRQSNVMVGVASCIETKDGEVVMALGAIQRTVRKEDLDTVLFDWDSNTSATYRSTAALSFNTQIYAKARDLVEQRLGERAVSRIMDYDI</sequence>
<dbReference type="EMBL" id="LUCV01000005">
    <property type="protein sequence ID" value="OAI94612.1"/>
    <property type="molecule type" value="Genomic_DNA"/>
</dbReference>
<gene>
    <name evidence="1" type="ORF">AYO28_08345</name>
</gene>
<accession>A0A177SUD3</accession>
<comment type="caution">
    <text evidence="1">The sequence shown here is derived from an EMBL/GenBank/DDBJ whole genome shotgun (WGS) entry which is preliminary data.</text>
</comment>
<dbReference type="AlphaFoldDB" id="A0A177SUD3"/>
<protein>
    <submittedName>
        <fullName evidence="1">Uncharacterized protein</fullName>
    </submittedName>
</protein>